<accession>A0A6J6N234</accession>
<evidence type="ECO:0000256" key="11">
    <source>
        <dbReference type="SAM" id="Phobius"/>
    </source>
</evidence>
<feature type="transmembrane region" description="Helical" evidence="11">
    <location>
        <begin position="149"/>
        <end position="171"/>
    </location>
</feature>
<dbReference type="InterPro" id="IPR000462">
    <property type="entry name" value="CDP-OH_P_trans"/>
</dbReference>
<sequence>MLTIPNAITALRALGVPAFLYFFLVADQPVISFFIIMFGGLTDYFDGKVARALNQSSDFGAKFDPTVDRLYISAIVIALAIKDYLPWALVIALLLRDLILFILVVIQRVRNLPFAQVTFLGKAATFNLLYAFPILLLDQVEEISRFTNPVGWAFAIWGLALYFYTGFQYLITGIQGMRRVR</sequence>
<proteinExistence type="inferred from homology"/>
<dbReference type="InterPro" id="IPR048254">
    <property type="entry name" value="CDP_ALCOHOL_P_TRANSF_CS"/>
</dbReference>
<keyword evidence="5 11" id="KW-0812">Transmembrane</keyword>
<evidence type="ECO:0000256" key="9">
    <source>
        <dbReference type="ARBA" id="ARBA00023209"/>
    </source>
</evidence>
<evidence type="ECO:0000256" key="4">
    <source>
        <dbReference type="ARBA" id="ARBA00022679"/>
    </source>
</evidence>
<keyword evidence="7" id="KW-0443">Lipid metabolism</keyword>
<dbReference type="InterPro" id="IPR050324">
    <property type="entry name" value="CDP-alcohol_PTase-I"/>
</dbReference>
<dbReference type="PANTHER" id="PTHR14269:SF62">
    <property type="entry name" value="CDP-DIACYLGLYCEROL--GLYCEROL-3-PHOSPHATE 3-PHOSPHATIDYLTRANSFERASE 1, CHLOROPLASTIC"/>
    <property type="match status" value="1"/>
</dbReference>
<evidence type="ECO:0000256" key="6">
    <source>
        <dbReference type="ARBA" id="ARBA00022989"/>
    </source>
</evidence>
<dbReference type="PROSITE" id="PS00379">
    <property type="entry name" value="CDP_ALCOHOL_P_TRANSF"/>
    <property type="match status" value="1"/>
</dbReference>
<reference evidence="12" key="1">
    <citation type="submission" date="2020-05" db="EMBL/GenBank/DDBJ databases">
        <authorList>
            <person name="Chiriac C."/>
            <person name="Salcher M."/>
            <person name="Ghai R."/>
            <person name="Kavagutti S V."/>
        </authorList>
    </citation>
    <scope>NUCLEOTIDE SEQUENCE</scope>
</reference>
<dbReference type="PANTHER" id="PTHR14269">
    <property type="entry name" value="CDP-DIACYLGLYCEROL--GLYCEROL-3-PHOSPHATE 3-PHOSPHATIDYLTRANSFERASE-RELATED"/>
    <property type="match status" value="1"/>
</dbReference>
<dbReference type="Pfam" id="PF01066">
    <property type="entry name" value="CDP-OH_P_transf"/>
    <property type="match status" value="1"/>
</dbReference>
<dbReference type="Gene3D" id="1.20.120.1760">
    <property type="match status" value="1"/>
</dbReference>
<evidence type="ECO:0000256" key="5">
    <source>
        <dbReference type="ARBA" id="ARBA00022692"/>
    </source>
</evidence>
<evidence type="ECO:0000313" key="12">
    <source>
        <dbReference type="EMBL" id="CAB4678935.1"/>
    </source>
</evidence>
<dbReference type="GO" id="GO:0046474">
    <property type="term" value="P:glycerophospholipid biosynthetic process"/>
    <property type="evidence" value="ECO:0007669"/>
    <property type="project" value="TreeGrafter"/>
</dbReference>
<keyword evidence="9" id="KW-0594">Phospholipid biosynthesis</keyword>
<dbReference type="EMBL" id="CAEZXI010000013">
    <property type="protein sequence ID" value="CAB4678935.1"/>
    <property type="molecule type" value="Genomic_DNA"/>
</dbReference>
<evidence type="ECO:0000256" key="10">
    <source>
        <dbReference type="ARBA" id="ARBA00023264"/>
    </source>
</evidence>
<keyword evidence="8 11" id="KW-0472">Membrane</keyword>
<dbReference type="GO" id="GO:0016020">
    <property type="term" value="C:membrane"/>
    <property type="evidence" value="ECO:0007669"/>
    <property type="project" value="UniProtKB-SubCell"/>
</dbReference>
<evidence type="ECO:0000256" key="2">
    <source>
        <dbReference type="ARBA" id="ARBA00010441"/>
    </source>
</evidence>
<evidence type="ECO:0000256" key="1">
    <source>
        <dbReference type="ARBA" id="ARBA00004141"/>
    </source>
</evidence>
<dbReference type="InterPro" id="IPR004570">
    <property type="entry name" value="Phosphatidylglycerol_P_synth"/>
</dbReference>
<comment type="similarity">
    <text evidence="2">Belongs to the CDP-alcohol phosphatidyltransferase class-I family.</text>
</comment>
<evidence type="ECO:0000256" key="8">
    <source>
        <dbReference type="ARBA" id="ARBA00023136"/>
    </source>
</evidence>
<feature type="transmembrane region" description="Helical" evidence="11">
    <location>
        <begin position="20"/>
        <end position="45"/>
    </location>
</feature>
<dbReference type="InterPro" id="IPR043130">
    <property type="entry name" value="CDP-OH_PTrfase_TM_dom"/>
</dbReference>
<dbReference type="PIRSF" id="PIRSF000847">
    <property type="entry name" value="Phos_ph_gly_syn"/>
    <property type="match status" value="1"/>
</dbReference>
<dbReference type="GO" id="GO:0008444">
    <property type="term" value="F:CDP-diacylglycerol-glycerol-3-phosphate 3-phosphatidyltransferase activity"/>
    <property type="evidence" value="ECO:0007669"/>
    <property type="project" value="InterPro"/>
</dbReference>
<evidence type="ECO:0000256" key="3">
    <source>
        <dbReference type="ARBA" id="ARBA00022516"/>
    </source>
</evidence>
<evidence type="ECO:0000256" key="7">
    <source>
        <dbReference type="ARBA" id="ARBA00023098"/>
    </source>
</evidence>
<feature type="transmembrane region" description="Helical" evidence="11">
    <location>
        <begin position="118"/>
        <end position="137"/>
    </location>
</feature>
<keyword evidence="3" id="KW-0444">Lipid biosynthesis</keyword>
<feature type="transmembrane region" description="Helical" evidence="11">
    <location>
        <begin position="87"/>
        <end position="106"/>
    </location>
</feature>
<keyword evidence="6 11" id="KW-1133">Transmembrane helix</keyword>
<dbReference type="AlphaFoldDB" id="A0A6J6N234"/>
<keyword evidence="10" id="KW-1208">Phospholipid metabolism</keyword>
<protein>
    <submittedName>
        <fullName evidence="12">Unannotated protein</fullName>
    </submittedName>
</protein>
<name>A0A6J6N234_9ZZZZ</name>
<comment type="subcellular location">
    <subcellularLocation>
        <location evidence="1">Membrane</location>
        <topology evidence="1">Multi-pass membrane protein</topology>
    </subcellularLocation>
</comment>
<gene>
    <name evidence="12" type="ORF">UFOPK2362_00244</name>
</gene>
<organism evidence="12">
    <name type="scientific">freshwater metagenome</name>
    <dbReference type="NCBI Taxonomy" id="449393"/>
    <lineage>
        <taxon>unclassified sequences</taxon>
        <taxon>metagenomes</taxon>
        <taxon>ecological metagenomes</taxon>
    </lineage>
</organism>
<keyword evidence="4" id="KW-0808">Transferase</keyword>